<dbReference type="OrthoDB" id="9802763at2"/>
<feature type="transmembrane region" description="Helical" evidence="1">
    <location>
        <begin position="6"/>
        <end position="26"/>
    </location>
</feature>
<reference evidence="2 3" key="1">
    <citation type="submission" date="2018-12" db="EMBL/GenBank/DDBJ databases">
        <title>Rubrispira sanarue gen. nov., sp., nov., a member of the order Silvanigrellales, isolated from a brackish lake in Hamamatsu Japan.</title>
        <authorList>
            <person name="Maejima Y."/>
            <person name="Iino T."/>
            <person name="Muraguchi Y."/>
            <person name="Fukuda K."/>
            <person name="Nojiri H."/>
            <person name="Ohkuma M."/>
            <person name="Moriuchi R."/>
            <person name="Dohra H."/>
            <person name="Kimbara K."/>
            <person name="Shintani M."/>
        </authorList>
    </citation>
    <scope>NUCLEOTIDE SEQUENCE [LARGE SCALE GENOMIC DNA]</scope>
    <source>
        <strain evidence="2 3">RF1110005</strain>
    </source>
</reference>
<dbReference type="Pfam" id="PF03597">
    <property type="entry name" value="FixS"/>
    <property type="match status" value="1"/>
</dbReference>
<keyword evidence="1" id="KW-0812">Transmembrane</keyword>
<gene>
    <name evidence="2" type="ORF">JCM31447_20910</name>
</gene>
<dbReference type="AlphaFoldDB" id="A0A4P2VND8"/>
<dbReference type="RefSeq" id="WP_130609919.1">
    <property type="nucleotide sequence ID" value="NZ_AP019368.1"/>
</dbReference>
<dbReference type="KEGG" id="sbf:JCM31447_20910"/>
<sequence>MAIIMYLAIFMLIIGGAFLIIFLFAVKNGQFEDLKTPAHKILLDDSVDEPPPKVEIKNTEKKV</sequence>
<dbReference type="Proteomes" id="UP000291236">
    <property type="component" value="Chromosome"/>
</dbReference>
<dbReference type="PANTHER" id="PTHR41532">
    <property type="entry name" value="FIXS PROTEIN"/>
    <property type="match status" value="1"/>
</dbReference>
<evidence type="ECO:0000313" key="2">
    <source>
        <dbReference type="EMBL" id="BBH53644.1"/>
    </source>
</evidence>
<keyword evidence="3" id="KW-1185">Reference proteome</keyword>
<accession>A0A4P2VND8</accession>
<dbReference type="PANTHER" id="PTHR41532:SF1">
    <property type="entry name" value="FIXS PROTEIN"/>
    <property type="match status" value="1"/>
</dbReference>
<evidence type="ECO:0008006" key="4">
    <source>
        <dbReference type="Google" id="ProtNLM"/>
    </source>
</evidence>
<organism evidence="2 3">
    <name type="scientific">Fluviispira sanaruensis</name>
    <dbReference type="NCBI Taxonomy" id="2493639"/>
    <lineage>
        <taxon>Bacteria</taxon>
        <taxon>Pseudomonadati</taxon>
        <taxon>Bdellovibrionota</taxon>
        <taxon>Oligoflexia</taxon>
        <taxon>Silvanigrellales</taxon>
        <taxon>Silvanigrellaceae</taxon>
        <taxon>Fluviispira</taxon>
    </lineage>
</organism>
<protein>
    <recommendedName>
        <fullName evidence="4">Cbb3-type cytochrome oxidase assembly protein CcoS</fullName>
    </recommendedName>
</protein>
<keyword evidence="1" id="KW-1133">Transmembrane helix</keyword>
<proteinExistence type="predicted"/>
<dbReference type="InterPro" id="IPR004714">
    <property type="entry name" value="Cyt_oxidase_maturation_cbb3"/>
</dbReference>
<evidence type="ECO:0000256" key="1">
    <source>
        <dbReference type="SAM" id="Phobius"/>
    </source>
</evidence>
<dbReference type="EMBL" id="AP019368">
    <property type="protein sequence ID" value="BBH53644.1"/>
    <property type="molecule type" value="Genomic_DNA"/>
</dbReference>
<dbReference type="NCBIfam" id="TIGR00847">
    <property type="entry name" value="ccoS"/>
    <property type="match status" value="1"/>
</dbReference>
<keyword evidence="1" id="KW-0472">Membrane</keyword>
<evidence type="ECO:0000313" key="3">
    <source>
        <dbReference type="Proteomes" id="UP000291236"/>
    </source>
</evidence>
<name>A0A4P2VND8_FLUSA</name>